<organism evidence="5">
    <name type="scientific">freshwater metagenome</name>
    <dbReference type="NCBI Taxonomy" id="449393"/>
    <lineage>
        <taxon>unclassified sequences</taxon>
        <taxon>metagenomes</taxon>
        <taxon>ecological metagenomes</taxon>
    </lineage>
</organism>
<dbReference type="AlphaFoldDB" id="A0A6J7JUW8"/>
<dbReference type="PANTHER" id="PTHR42756">
    <property type="entry name" value="TRANSCRIPTIONAL REGULATOR, MARR"/>
    <property type="match status" value="1"/>
</dbReference>
<keyword evidence="2" id="KW-0238">DNA-binding</keyword>
<dbReference type="GO" id="GO:0003700">
    <property type="term" value="F:DNA-binding transcription factor activity"/>
    <property type="evidence" value="ECO:0007669"/>
    <property type="project" value="InterPro"/>
</dbReference>
<dbReference type="EMBL" id="CAFBNO010000003">
    <property type="protein sequence ID" value="CAB4946847.1"/>
    <property type="molecule type" value="Genomic_DNA"/>
</dbReference>
<protein>
    <submittedName>
        <fullName evidence="5">Unannotated protein</fullName>
    </submittedName>
</protein>
<keyword evidence="1" id="KW-0805">Transcription regulation</keyword>
<evidence type="ECO:0000256" key="2">
    <source>
        <dbReference type="ARBA" id="ARBA00023125"/>
    </source>
</evidence>
<dbReference type="PANTHER" id="PTHR42756:SF1">
    <property type="entry name" value="TRANSCRIPTIONAL REPRESSOR OF EMRAB OPERON"/>
    <property type="match status" value="1"/>
</dbReference>
<dbReference type="InterPro" id="IPR000835">
    <property type="entry name" value="HTH_MarR-typ"/>
</dbReference>
<evidence type="ECO:0000256" key="1">
    <source>
        <dbReference type="ARBA" id="ARBA00023015"/>
    </source>
</evidence>
<evidence type="ECO:0000259" key="4">
    <source>
        <dbReference type="PROSITE" id="PS50995"/>
    </source>
</evidence>
<dbReference type="PROSITE" id="PS50995">
    <property type="entry name" value="HTH_MARR_2"/>
    <property type="match status" value="1"/>
</dbReference>
<dbReference type="SMART" id="SM00347">
    <property type="entry name" value="HTH_MARR"/>
    <property type="match status" value="1"/>
</dbReference>
<proteinExistence type="predicted"/>
<dbReference type="InterPro" id="IPR036388">
    <property type="entry name" value="WH-like_DNA-bd_sf"/>
</dbReference>
<dbReference type="GO" id="GO:0003677">
    <property type="term" value="F:DNA binding"/>
    <property type="evidence" value="ECO:0007669"/>
    <property type="project" value="UniProtKB-KW"/>
</dbReference>
<dbReference type="Gene3D" id="1.10.10.10">
    <property type="entry name" value="Winged helix-like DNA-binding domain superfamily/Winged helix DNA-binding domain"/>
    <property type="match status" value="1"/>
</dbReference>
<keyword evidence="3" id="KW-0804">Transcription</keyword>
<accession>A0A6J7JUW8</accession>
<dbReference type="SUPFAM" id="SSF46785">
    <property type="entry name" value="Winged helix' DNA-binding domain"/>
    <property type="match status" value="1"/>
</dbReference>
<feature type="domain" description="HTH marR-type" evidence="4">
    <location>
        <begin position="3"/>
        <end position="136"/>
    </location>
</feature>
<dbReference type="InterPro" id="IPR036390">
    <property type="entry name" value="WH_DNA-bd_sf"/>
</dbReference>
<gene>
    <name evidence="5" type="ORF">UFOPK3837_00175</name>
</gene>
<name>A0A6J7JUW8_9ZZZZ</name>
<evidence type="ECO:0000256" key="3">
    <source>
        <dbReference type="ARBA" id="ARBA00023163"/>
    </source>
</evidence>
<sequence length="143" mass="15800">MAEIRISFLLNDLVREMNSQADGLLRKNFRITYSQFVFLLCIGDTEDVDVTRLALALGVTKGAVSKRLGWFVNRNFVATHQLDGDAKRVLISLTKDGAALAEAAGNFLEKEFLQVISNSPGLDQDLLRTELGKMLGVLISKKT</sequence>
<reference evidence="5" key="1">
    <citation type="submission" date="2020-05" db="EMBL/GenBank/DDBJ databases">
        <authorList>
            <person name="Chiriac C."/>
            <person name="Salcher M."/>
            <person name="Ghai R."/>
            <person name="Kavagutti S V."/>
        </authorList>
    </citation>
    <scope>NUCLEOTIDE SEQUENCE</scope>
</reference>
<evidence type="ECO:0000313" key="5">
    <source>
        <dbReference type="EMBL" id="CAB4946847.1"/>
    </source>
</evidence>